<dbReference type="Pfam" id="PF03799">
    <property type="entry name" value="FtsQ_DivIB_C"/>
    <property type="match status" value="1"/>
</dbReference>
<evidence type="ECO:0000256" key="1">
    <source>
        <dbReference type="ARBA" id="ARBA00004370"/>
    </source>
</evidence>
<dbReference type="InterPro" id="IPR005548">
    <property type="entry name" value="Cell_div_FtsQ/DivIB_C"/>
</dbReference>
<comment type="function">
    <text evidence="9">Essential cell division protein.</text>
</comment>
<feature type="domain" description="POTRA" evidence="11">
    <location>
        <begin position="142"/>
        <end position="210"/>
    </location>
</feature>
<evidence type="ECO:0000256" key="5">
    <source>
        <dbReference type="ARBA" id="ARBA00022692"/>
    </source>
</evidence>
<dbReference type="Proteomes" id="UP001056291">
    <property type="component" value="Chromosome"/>
</dbReference>
<dbReference type="InterPro" id="IPR026579">
    <property type="entry name" value="FtsQ"/>
</dbReference>
<dbReference type="EMBL" id="CP098747">
    <property type="protein sequence ID" value="USG60398.1"/>
    <property type="molecule type" value="Genomic_DNA"/>
</dbReference>
<evidence type="ECO:0000256" key="6">
    <source>
        <dbReference type="ARBA" id="ARBA00022989"/>
    </source>
</evidence>
<evidence type="ECO:0000256" key="7">
    <source>
        <dbReference type="ARBA" id="ARBA00023136"/>
    </source>
</evidence>
<keyword evidence="8 9" id="KW-0131">Cell cycle</keyword>
<dbReference type="PANTHER" id="PTHR35851">
    <property type="entry name" value="CELL DIVISION PROTEIN FTSQ"/>
    <property type="match status" value="1"/>
</dbReference>
<dbReference type="InterPro" id="IPR013685">
    <property type="entry name" value="POTRA_FtsQ_type"/>
</dbReference>
<feature type="compositionally biased region" description="Basic residues" evidence="10">
    <location>
        <begin position="16"/>
        <end position="44"/>
    </location>
</feature>
<keyword evidence="4 9" id="KW-0132">Cell division</keyword>
<evidence type="ECO:0000256" key="2">
    <source>
        <dbReference type="ARBA" id="ARBA00022475"/>
    </source>
</evidence>
<proteinExistence type="inferred from homology"/>
<comment type="subcellular location">
    <subcellularLocation>
        <location evidence="9">Cell inner membrane</location>
        <topology evidence="9">Single-pass type II membrane protein</topology>
    </subcellularLocation>
    <subcellularLocation>
        <location evidence="1">Membrane</location>
    </subcellularLocation>
    <text evidence="9">Localizes to the division septum.</text>
</comment>
<evidence type="ECO:0000256" key="8">
    <source>
        <dbReference type="ARBA" id="ARBA00023306"/>
    </source>
</evidence>
<keyword evidence="2 9" id="KW-1003">Cell membrane</keyword>
<dbReference type="PANTHER" id="PTHR35851:SF1">
    <property type="entry name" value="CELL DIVISION PROTEIN FTSQ"/>
    <property type="match status" value="1"/>
</dbReference>
<keyword evidence="6 9" id="KW-1133">Transmembrane helix</keyword>
<organism evidence="12 13">
    <name type="scientific">Sneathiella marina</name>
    <dbReference type="NCBI Taxonomy" id="2950108"/>
    <lineage>
        <taxon>Bacteria</taxon>
        <taxon>Pseudomonadati</taxon>
        <taxon>Pseudomonadota</taxon>
        <taxon>Alphaproteobacteria</taxon>
        <taxon>Sneathiellales</taxon>
        <taxon>Sneathiellaceae</taxon>
        <taxon>Sneathiella</taxon>
    </lineage>
</organism>
<name>A0ABY4W2Q8_9PROT</name>
<keyword evidence="7 9" id="KW-0472">Membrane</keyword>
<keyword evidence="3 9" id="KW-0997">Cell inner membrane</keyword>
<protein>
    <recommendedName>
        <fullName evidence="9">Cell division protein FtsQ</fullName>
    </recommendedName>
</protein>
<dbReference type="HAMAP" id="MF_00911">
    <property type="entry name" value="FtsQ_subfam"/>
    <property type="match status" value="1"/>
</dbReference>
<comment type="similarity">
    <text evidence="9">Belongs to the FtsQ/DivIB family. FtsQ subfamily.</text>
</comment>
<evidence type="ECO:0000256" key="3">
    <source>
        <dbReference type="ARBA" id="ARBA00022519"/>
    </source>
</evidence>
<sequence length="351" mass="39524">MRPLTVDKNDRLGAQKSKRKPVKKNTIRKRLSTSKRQISKRSNKPKIELRLGKGSLLFAVTSLFGTTKNATQKLRRKRTAGSSARRKPAPVWRKPAIICGCTLVGAIAIAGLSNFLSERDVVQASSDWIDEQQFALARAFGLTVQEISVVGREKTSPKDLLKALDVARGDSILDVDPEHARERIETLGWVESASVMRRYPDEIYIKIDERRPFARWQIDGRTGLIDRNGAVVTSNDTPEFRYLPKVVGSGANEHAAELFDMLAQNPTLFTRLRNAVRVRDRRWNLEFDNDVTVLLPEENALEAWKQLAAMQDKKKLLDKGLVAIDLRAADRVYVRLKSDAAALRRANGEKT</sequence>
<feature type="region of interest" description="Disordered" evidence="10">
    <location>
        <begin position="1"/>
        <end position="44"/>
    </location>
</feature>
<dbReference type="RefSeq" id="WP_251933279.1">
    <property type="nucleotide sequence ID" value="NZ_CP098747.1"/>
</dbReference>
<dbReference type="Gene3D" id="3.40.50.11690">
    <property type="entry name" value="Cell division protein FtsQ/DivIB"/>
    <property type="match status" value="1"/>
</dbReference>
<gene>
    <name evidence="9" type="primary">ftsQ</name>
    <name evidence="12" type="ORF">NBZ79_14595</name>
</gene>
<dbReference type="Pfam" id="PF08478">
    <property type="entry name" value="POTRA_1"/>
    <property type="match status" value="1"/>
</dbReference>
<accession>A0ABY4W2Q8</accession>
<feature type="compositionally biased region" description="Basic and acidic residues" evidence="10">
    <location>
        <begin position="1"/>
        <end position="13"/>
    </location>
</feature>
<dbReference type="InterPro" id="IPR045335">
    <property type="entry name" value="FtsQ_C_sf"/>
</dbReference>
<evidence type="ECO:0000259" key="11">
    <source>
        <dbReference type="PROSITE" id="PS51779"/>
    </source>
</evidence>
<reference evidence="12" key="1">
    <citation type="submission" date="2022-06" db="EMBL/GenBank/DDBJ databases">
        <title>Sneathiella actinostolidae sp. nov., isolated from a sea anemonein the Western Pacific Ocean.</title>
        <authorList>
            <person name="Wei M.J."/>
        </authorList>
    </citation>
    <scope>NUCLEOTIDE SEQUENCE</scope>
    <source>
        <strain evidence="12">PHK-P5</strain>
    </source>
</reference>
<dbReference type="Gene3D" id="3.10.20.310">
    <property type="entry name" value="membrane protein fhac"/>
    <property type="match status" value="1"/>
</dbReference>
<evidence type="ECO:0000256" key="10">
    <source>
        <dbReference type="SAM" id="MobiDB-lite"/>
    </source>
</evidence>
<keyword evidence="13" id="KW-1185">Reference proteome</keyword>
<keyword evidence="5 9" id="KW-0812">Transmembrane</keyword>
<dbReference type="InterPro" id="IPR034746">
    <property type="entry name" value="POTRA"/>
</dbReference>
<evidence type="ECO:0000313" key="12">
    <source>
        <dbReference type="EMBL" id="USG60398.1"/>
    </source>
</evidence>
<evidence type="ECO:0000256" key="9">
    <source>
        <dbReference type="HAMAP-Rule" id="MF_00911"/>
    </source>
</evidence>
<evidence type="ECO:0000313" key="13">
    <source>
        <dbReference type="Proteomes" id="UP001056291"/>
    </source>
</evidence>
<dbReference type="PROSITE" id="PS51779">
    <property type="entry name" value="POTRA"/>
    <property type="match status" value="1"/>
</dbReference>
<evidence type="ECO:0000256" key="4">
    <source>
        <dbReference type="ARBA" id="ARBA00022618"/>
    </source>
</evidence>